<dbReference type="PROSITE" id="PS50297">
    <property type="entry name" value="ANK_REP_REGION"/>
    <property type="match status" value="3"/>
</dbReference>
<evidence type="ECO:0000256" key="4">
    <source>
        <dbReference type="ARBA" id="ARBA00023043"/>
    </source>
</evidence>
<keyword evidence="2" id="KW-0677">Repeat</keyword>
<feature type="repeat" description="ANK" evidence="7">
    <location>
        <begin position="374"/>
        <end position="406"/>
    </location>
</feature>
<dbReference type="InterPro" id="IPR002110">
    <property type="entry name" value="Ankyrin_rpt"/>
</dbReference>
<keyword evidence="3 8" id="KW-0378">Hydrolase</keyword>
<dbReference type="EMBL" id="JYDI01000066">
    <property type="protein sequence ID" value="KRY54621.1"/>
    <property type="molecule type" value="Genomic_DNA"/>
</dbReference>
<dbReference type="SUPFAM" id="SSF48403">
    <property type="entry name" value="Ankyrin repeat"/>
    <property type="match status" value="1"/>
</dbReference>
<dbReference type="GO" id="GO:0052816">
    <property type="term" value="F:long-chain fatty acyl-CoA hydrolase activity"/>
    <property type="evidence" value="ECO:0007669"/>
    <property type="project" value="TreeGrafter"/>
</dbReference>
<feature type="short sequence motif" description="GXGXXG" evidence="8">
    <location>
        <begin position="534"/>
        <end position="539"/>
    </location>
</feature>
<dbReference type="Gene3D" id="1.25.40.20">
    <property type="entry name" value="Ankyrin repeat-containing domain"/>
    <property type="match status" value="2"/>
</dbReference>
<sequence length="888" mass="99057">LRYKIPTRLFEFIGTVLKGKRELIIMANQQTHIYQDSNKINQVSKFVGNMVSAVREKVMGESWWLPSSSKTVVEIPTRSVRLLVEQERHEQFAIFRANENPTGANQLYHVVLYLLDNKMLSLRRFNDSNEASNYYNMLVHHSCLFQLIDNRKALDTLLDCIQAHSLWLPVHVAAKLGMKNYFELIKSNQLSCKQQLSHVCQPEGCYPLHIAVESGNVDLVVYMIDCLQASLTVTDIRGQTPFHYAARTSPTMIAALACYDNEKSRINALSKDGYTPLFLSISSCKPTCTAALLKQGAVLNIMCNGRSPIHMAMLQSGNKLNEMIKTLVEASPDCIYQAEKQTGNSALHVAGNKQALNALLSVCPDINLNCRNNAGQTALHLHTYLNNLSCVVALYYHGADLNAKDTNGNTSLHIAVSAENESMTKALLVLGADPNIVNDNGHSPRHTAARLNVRGRELMRCLIIGGAIRCPIESSGCAATCSYRNADESDLSVQYTALNYLETVSVCKQEKCIKKVVEMAATGKKFDVLLSLDGGGIRGILLYIEAALEKPLISYVTWLAGTSTGGFLAAGLAKGMSLRDCQKIYLRMKDCLFEGRIRPYQSDAFEQLIKANIGETSKITDIVSPKLIITTVLAEKHPVQLHMFRNYTLPGDDNQCCTQCSYIPDIPLWKVLRCSSAAPTYFDSVDNKFVDGGLIANNPALDLLSEFERYKSCQEFSECNEEASVGCLLSIGTGRIPDMPIESLNLGFINVIDMVSAFKNLGYMVMDQVTAAEGRPVDRARSWCHCMGVPFFRFSTPMSKDYALDTKSDQDLIQMMWETLEYVVNERNEIARLVELLNTLHSNSRYTTRIEFVNLFKYSKFLTHVIVTALLYSTFVKEVESLPMNDLC</sequence>
<evidence type="ECO:0000256" key="2">
    <source>
        <dbReference type="ARBA" id="ARBA00022737"/>
    </source>
</evidence>
<feature type="domain" description="PNPLA" evidence="9">
    <location>
        <begin position="530"/>
        <end position="704"/>
    </location>
</feature>
<evidence type="ECO:0000313" key="11">
    <source>
        <dbReference type="Proteomes" id="UP000054653"/>
    </source>
</evidence>
<reference evidence="10 11" key="1">
    <citation type="submission" date="2015-01" db="EMBL/GenBank/DDBJ databases">
        <title>Evolution of Trichinella species and genotypes.</title>
        <authorList>
            <person name="Korhonen P.K."/>
            <person name="Edoardo P."/>
            <person name="Giuseppe L.R."/>
            <person name="Gasser R.B."/>
        </authorList>
    </citation>
    <scope>NUCLEOTIDE SEQUENCE [LARGE SCALE GENOMIC DNA]</scope>
    <source>
        <strain evidence="10">ISS120</strain>
    </source>
</reference>
<dbReference type="GO" id="GO:0005739">
    <property type="term" value="C:mitochondrion"/>
    <property type="evidence" value="ECO:0007669"/>
    <property type="project" value="TreeGrafter"/>
</dbReference>
<dbReference type="PROSITE" id="PS51635">
    <property type="entry name" value="PNPLA"/>
    <property type="match status" value="1"/>
</dbReference>
<dbReference type="Pfam" id="PF12796">
    <property type="entry name" value="Ank_2"/>
    <property type="match status" value="2"/>
</dbReference>
<dbReference type="GO" id="GO:2000304">
    <property type="term" value="P:positive regulation of ceramide biosynthetic process"/>
    <property type="evidence" value="ECO:0007669"/>
    <property type="project" value="TreeGrafter"/>
</dbReference>
<evidence type="ECO:0000256" key="7">
    <source>
        <dbReference type="PROSITE-ProRule" id="PRU00023"/>
    </source>
</evidence>
<dbReference type="OMA" id="ARCNILG"/>
<dbReference type="GO" id="GO:0047499">
    <property type="term" value="F:calcium-independent phospholipase A2 activity"/>
    <property type="evidence" value="ECO:0007669"/>
    <property type="project" value="InterPro"/>
</dbReference>
<dbReference type="SMART" id="SM00248">
    <property type="entry name" value="ANK"/>
    <property type="match status" value="8"/>
</dbReference>
<keyword evidence="5 8" id="KW-0443">Lipid metabolism</keyword>
<dbReference type="GO" id="GO:0016042">
    <property type="term" value="P:lipid catabolic process"/>
    <property type="evidence" value="ECO:0007669"/>
    <property type="project" value="UniProtKB-UniRule"/>
</dbReference>
<evidence type="ECO:0000256" key="1">
    <source>
        <dbReference type="ARBA" id="ARBA00013278"/>
    </source>
</evidence>
<accession>A0A0V1CZJ0</accession>
<feature type="short sequence motif" description="GXSXG" evidence="8">
    <location>
        <begin position="561"/>
        <end position="565"/>
    </location>
</feature>
<dbReference type="PROSITE" id="PS50088">
    <property type="entry name" value="ANK_REPEAT"/>
    <property type="match status" value="3"/>
</dbReference>
<dbReference type="OrthoDB" id="10021675at2759"/>
<dbReference type="Pfam" id="PF01734">
    <property type="entry name" value="Patatin"/>
    <property type="match status" value="1"/>
</dbReference>
<dbReference type="EC" id="3.1.1.4" evidence="1"/>
<evidence type="ECO:0000256" key="5">
    <source>
        <dbReference type="ARBA" id="ARBA00023098"/>
    </source>
</evidence>
<dbReference type="PANTHER" id="PTHR24139:SF34">
    <property type="entry name" value="85_88 KDA CALCIUM-INDEPENDENT PHOSPHOLIPASE A2"/>
    <property type="match status" value="1"/>
</dbReference>
<proteinExistence type="predicted"/>
<dbReference type="Proteomes" id="UP000054653">
    <property type="component" value="Unassembled WGS sequence"/>
</dbReference>
<dbReference type="InterPro" id="IPR036770">
    <property type="entry name" value="Ankyrin_rpt-contain_sf"/>
</dbReference>
<organism evidence="10 11">
    <name type="scientific">Trichinella britovi</name>
    <name type="common">Parasitic roundworm</name>
    <dbReference type="NCBI Taxonomy" id="45882"/>
    <lineage>
        <taxon>Eukaryota</taxon>
        <taxon>Metazoa</taxon>
        <taxon>Ecdysozoa</taxon>
        <taxon>Nematoda</taxon>
        <taxon>Enoplea</taxon>
        <taxon>Dorylaimia</taxon>
        <taxon>Trichinellida</taxon>
        <taxon>Trichinellidae</taxon>
        <taxon>Trichinella</taxon>
    </lineage>
</organism>
<feature type="active site" description="Nucleophile" evidence="8">
    <location>
        <position position="563"/>
    </location>
</feature>
<dbReference type="Gene3D" id="3.40.1090.10">
    <property type="entry name" value="Cytosolic phospholipase A2 catalytic domain"/>
    <property type="match status" value="1"/>
</dbReference>
<evidence type="ECO:0000313" key="10">
    <source>
        <dbReference type="EMBL" id="KRY54621.1"/>
    </source>
</evidence>
<comment type="caution">
    <text evidence="10">The sequence shown here is derived from an EMBL/GenBank/DDBJ whole genome shotgun (WGS) entry which is preliminary data.</text>
</comment>
<keyword evidence="4 7" id="KW-0040">ANK repeat</keyword>
<dbReference type="SUPFAM" id="SSF52151">
    <property type="entry name" value="FabD/lysophospholipase-like"/>
    <property type="match status" value="1"/>
</dbReference>
<evidence type="ECO:0000256" key="6">
    <source>
        <dbReference type="ARBA" id="ARBA00023422"/>
    </source>
</evidence>
<keyword evidence="11" id="KW-1185">Reference proteome</keyword>
<feature type="short sequence motif" description="DGA/G" evidence="8">
    <location>
        <begin position="691"/>
        <end position="693"/>
    </location>
</feature>
<dbReference type="InterPro" id="IPR047148">
    <property type="entry name" value="PLPL9"/>
</dbReference>
<dbReference type="PANTHER" id="PTHR24139">
    <property type="entry name" value="CALCIUM-INDEPENDENT PHOSPHOLIPASE A2"/>
    <property type="match status" value="1"/>
</dbReference>
<dbReference type="InterPro" id="IPR002641">
    <property type="entry name" value="PNPLA_dom"/>
</dbReference>
<dbReference type="AlphaFoldDB" id="A0A0V1CZJ0"/>
<feature type="non-terminal residue" evidence="10">
    <location>
        <position position="1"/>
    </location>
</feature>
<name>A0A0V1CZJ0_TRIBR</name>
<evidence type="ECO:0000256" key="8">
    <source>
        <dbReference type="PROSITE-ProRule" id="PRU01161"/>
    </source>
</evidence>
<evidence type="ECO:0000259" key="9">
    <source>
        <dbReference type="PROSITE" id="PS51635"/>
    </source>
</evidence>
<feature type="repeat" description="ANK" evidence="7">
    <location>
        <begin position="203"/>
        <end position="225"/>
    </location>
</feature>
<feature type="active site" description="Proton acceptor" evidence="8">
    <location>
        <position position="691"/>
    </location>
</feature>
<dbReference type="InterPro" id="IPR016035">
    <property type="entry name" value="Acyl_Trfase/lysoPLipase"/>
</dbReference>
<feature type="repeat" description="ANK" evidence="7">
    <location>
        <begin position="407"/>
        <end position="439"/>
    </location>
</feature>
<comment type="catalytic activity">
    <reaction evidence="6">
        <text>a 1,2-diacyl-sn-glycero-3-phosphocholine + H2O = a 1-acyl-sn-glycero-3-phosphocholine + a fatty acid + H(+)</text>
        <dbReference type="Rhea" id="RHEA:15801"/>
        <dbReference type="ChEBI" id="CHEBI:15377"/>
        <dbReference type="ChEBI" id="CHEBI:15378"/>
        <dbReference type="ChEBI" id="CHEBI:28868"/>
        <dbReference type="ChEBI" id="CHEBI:57643"/>
        <dbReference type="ChEBI" id="CHEBI:58168"/>
        <dbReference type="EC" id="3.1.1.4"/>
    </reaction>
    <physiologicalReaction direction="left-to-right" evidence="6">
        <dbReference type="Rhea" id="RHEA:15802"/>
    </physiologicalReaction>
</comment>
<gene>
    <name evidence="10" type="primary">Pla2g6</name>
    <name evidence="10" type="ORF">T03_412</name>
</gene>
<dbReference type="STRING" id="45882.A0A0V1CZJ0"/>
<keyword evidence="8" id="KW-0442">Lipid degradation</keyword>
<protein>
    <recommendedName>
        <fullName evidence="1">phospholipase A2</fullName>
        <ecNumber evidence="1">3.1.1.4</ecNumber>
    </recommendedName>
</protein>
<evidence type="ECO:0000256" key="3">
    <source>
        <dbReference type="ARBA" id="ARBA00022801"/>
    </source>
</evidence>